<name>A0ABP9XMU6_9FUNG</name>
<evidence type="ECO:0000256" key="1">
    <source>
        <dbReference type="SAM" id="MobiDB-lite"/>
    </source>
</evidence>
<evidence type="ECO:0000313" key="2">
    <source>
        <dbReference type="EMBL" id="GAA5796101.1"/>
    </source>
</evidence>
<feature type="region of interest" description="Disordered" evidence="1">
    <location>
        <begin position="177"/>
        <end position="205"/>
    </location>
</feature>
<gene>
    <name evidence="2" type="ORF">HPULCUR_001470</name>
</gene>
<feature type="compositionally biased region" description="Low complexity" evidence="1">
    <location>
        <begin position="191"/>
        <end position="205"/>
    </location>
</feature>
<protein>
    <submittedName>
        <fullName evidence="2">Uncharacterized protein</fullName>
    </submittedName>
</protein>
<sequence length="621" mass="70179">MPTNLLQLHLKVMHNFIKFHFGSHWSLQIQGNSRSSKISPTEIRTCLSQLPFLYTSGKLSIRSCDALCSSEQVQVSEDLRTRLTENLSNCCNSTFIHQTQSQANQHRNSFFSSRTKHQSFDFNDMIKTTTTATWAYCFLFAREKIVAQCSNTDELPDDFIYFLKLLVSHYLQEKHETGNTVRSTTLPQNISSNSTSTSTSTVTNNTMTTTTVVNNASPTSSNSATTTTSSSHQSSLAYVYDANSSSTPFKIREKSASSVTVVSSDSSISYWSNPLSNNLTHHLIKSPLHDTRTPSNVLIPQLKQQAISDVLNNNDDYSNSIPFLSSSVPSDSTTQTTKATASFNPFDHDGISSAPSSPVHRSRSHSLSSNNNSNEDSSLKHMLTNLINGEASYLDQTEDVKLVKRWVKLDGHVYLANFILILLSDGLCSVVVCKDDPEKSKPSKSPWKPMSSQVKKFKSRLRSCLSDFTMFLLTKEATHFTNLSFAVTYPGIVHFVHLNRGVMFSPLLVDLNELDKNHELLHEVYGKYYSTSATDQCIWKWPSESNLKKLCQRMLLLGISCRHNPIKNRVLQESSNRQYYFLYQRVNPNQELLAIYFSIVPVNRLWKMHQKLFQDISQRVL</sequence>
<feature type="region of interest" description="Disordered" evidence="1">
    <location>
        <begin position="322"/>
        <end position="377"/>
    </location>
</feature>
<feature type="compositionally biased region" description="Polar residues" evidence="1">
    <location>
        <begin position="178"/>
        <end position="190"/>
    </location>
</feature>
<feature type="compositionally biased region" description="Polar residues" evidence="1">
    <location>
        <begin position="322"/>
        <end position="343"/>
    </location>
</feature>
<comment type="caution">
    <text evidence="2">The sequence shown here is derived from an EMBL/GenBank/DDBJ whole genome shotgun (WGS) entry which is preliminary data.</text>
</comment>
<keyword evidence="3" id="KW-1185">Reference proteome</keyword>
<organism evidence="2 3">
    <name type="scientific">Helicostylum pulchrum</name>
    <dbReference type="NCBI Taxonomy" id="562976"/>
    <lineage>
        <taxon>Eukaryota</taxon>
        <taxon>Fungi</taxon>
        <taxon>Fungi incertae sedis</taxon>
        <taxon>Mucoromycota</taxon>
        <taxon>Mucoromycotina</taxon>
        <taxon>Mucoromycetes</taxon>
        <taxon>Mucorales</taxon>
        <taxon>Mucorineae</taxon>
        <taxon>Mucoraceae</taxon>
        <taxon>Helicostylum</taxon>
    </lineage>
</organism>
<accession>A0ABP9XMU6</accession>
<dbReference type="Proteomes" id="UP001476247">
    <property type="component" value="Unassembled WGS sequence"/>
</dbReference>
<dbReference type="EMBL" id="BAABUJ010000005">
    <property type="protein sequence ID" value="GAA5796101.1"/>
    <property type="molecule type" value="Genomic_DNA"/>
</dbReference>
<evidence type="ECO:0000313" key="3">
    <source>
        <dbReference type="Proteomes" id="UP001476247"/>
    </source>
</evidence>
<feature type="compositionally biased region" description="Low complexity" evidence="1">
    <location>
        <begin position="352"/>
        <end position="376"/>
    </location>
</feature>
<reference evidence="2 3" key="1">
    <citation type="submission" date="2024-04" db="EMBL/GenBank/DDBJ databases">
        <title>genome sequences of Mucor flavus KT1a and Helicostylum pulchrum KT1b strains isolation_sourced from the surface of a dry-aged beef.</title>
        <authorList>
            <person name="Toyotome T."/>
            <person name="Hosono M."/>
            <person name="Torimaru M."/>
            <person name="Fukuda K."/>
            <person name="Mikami N."/>
        </authorList>
    </citation>
    <scope>NUCLEOTIDE SEQUENCE [LARGE SCALE GENOMIC DNA]</scope>
    <source>
        <strain evidence="2 3">KT1b</strain>
    </source>
</reference>
<proteinExistence type="predicted"/>